<keyword evidence="1" id="KW-1133">Transmembrane helix</keyword>
<dbReference type="RefSeq" id="WP_307472611.1">
    <property type="nucleotide sequence ID" value="NZ_JAUSUB010000003.1"/>
</dbReference>
<proteinExistence type="predicted"/>
<gene>
    <name evidence="2" type="ORF">J2S17_001089</name>
</gene>
<dbReference type="EMBL" id="JAUSUB010000003">
    <property type="protein sequence ID" value="MDQ0269219.1"/>
    <property type="molecule type" value="Genomic_DNA"/>
</dbReference>
<feature type="transmembrane region" description="Helical" evidence="1">
    <location>
        <begin position="34"/>
        <end position="53"/>
    </location>
</feature>
<evidence type="ECO:0000313" key="3">
    <source>
        <dbReference type="Proteomes" id="UP001238088"/>
    </source>
</evidence>
<feature type="transmembrane region" description="Helical" evidence="1">
    <location>
        <begin position="82"/>
        <end position="104"/>
    </location>
</feature>
<keyword evidence="1" id="KW-0472">Membrane</keyword>
<accession>A0ABU0AD88</accession>
<sequence length="220" mass="25413">MGYRVPLFRGLREPYIISHQLRKEESFVGLWKRILLLVAVSMAIMGFSVYFGIGSEIVSKSLTDLARSDYEAYKTLFGAGQIVWGLIWALLVIFIPSLFFWTLIDVEYRKLLSVQLFVTIIFLIEKVVNIPFSIFLGVGTESNIFSLGIIVQSLTSIELIIHFFANITLFQIWAVIIQYIYFRRLSEKSPRFLLFTLIGFYLFVAMVSSLLSYIKFENII</sequence>
<evidence type="ECO:0000256" key="1">
    <source>
        <dbReference type="SAM" id="Phobius"/>
    </source>
</evidence>
<feature type="transmembrane region" description="Helical" evidence="1">
    <location>
        <begin position="116"/>
        <end position="139"/>
    </location>
</feature>
<name>A0ABU0AD88_9BACI</name>
<feature type="transmembrane region" description="Helical" evidence="1">
    <location>
        <begin position="192"/>
        <end position="214"/>
    </location>
</feature>
<feature type="transmembrane region" description="Helical" evidence="1">
    <location>
        <begin position="159"/>
        <end position="180"/>
    </location>
</feature>
<keyword evidence="3" id="KW-1185">Reference proteome</keyword>
<comment type="caution">
    <text evidence="2">The sequence shown here is derived from an EMBL/GenBank/DDBJ whole genome shotgun (WGS) entry which is preliminary data.</text>
</comment>
<evidence type="ECO:0008006" key="4">
    <source>
        <dbReference type="Google" id="ProtNLM"/>
    </source>
</evidence>
<keyword evidence="1" id="KW-0812">Transmembrane</keyword>
<reference evidence="2 3" key="1">
    <citation type="submission" date="2023-07" db="EMBL/GenBank/DDBJ databases">
        <title>Genomic Encyclopedia of Type Strains, Phase IV (KMG-IV): sequencing the most valuable type-strain genomes for metagenomic binning, comparative biology and taxonomic classification.</title>
        <authorList>
            <person name="Goeker M."/>
        </authorList>
    </citation>
    <scope>NUCLEOTIDE SEQUENCE [LARGE SCALE GENOMIC DNA]</scope>
    <source>
        <strain evidence="2 3">DSM 23494</strain>
    </source>
</reference>
<organism evidence="2 3">
    <name type="scientific">Cytobacillus purgationiresistens</name>
    <dbReference type="NCBI Taxonomy" id="863449"/>
    <lineage>
        <taxon>Bacteria</taxon>
        <taxon>Bacillati</taxon>
        <taxon>Bacillota</taxon>
        <taxon>Bacilli</taxon>
        <taxon>Bacillales</taxon>
        <taxon>Bacillaceae</taxon>
        <taxon>Cytobacillus</taxon>
    </lineage>
</organism>
<protein>
    <recommendedName>
        <fullName evidence="4">Yip1 domain-containing protein</fullName>
    </recommendedName>
</protein>
<dbReference type="Proteomes" id="UP001238088">
    <property type="component" value="Unassembled WGS sequence"/>
</dbReference>
<evidence type="ECO:0000313" key="2">
    <source>
        <dbReference type="EMBL" id="MDQ0269219.1"/>
    </source>
</evidence>